<dbReference type="AlphaFoldDB" id="B3ES88"/>
<evidence type="ECO:0000256" key="1">
    <source>
        <dbReference type="ARBA" id="ARBA00006738"/>
    </source>
</evidence>
<evidence type="ECO:0000313" key="3">
    <source>
        <dbReference type="EMBL" id="ACE06090.1"/>
    </source>
</evidence>
<dbReference type="CDD" id="cd20736">
    <property type="entry name" value="PoNe_Nuclease"/>
    <property type="match status" value="1"/>
</dbReference>
<sequence length="122" mass="14190">MKINLEASPHQLGKKYEDLATSYLQQKGLMIMVRNYRYKKAEIDIIAQKDACLYFIEVKARTSAKFGYPEAFVNTYKQQLIKAAAENYILQNDWNSSIRFDIIAILDQKGCINLEYFEDAFS</sequence>
<dbReference type="HAMAP" id="MF_00048">
    <property type="entry name" value="UPF0102"/>
    <property type="match status" value="1"/>
</dbReference>
<dbReference type="InterPro" id="IPR003509">
    <property type="entry name" value="UPF0102_YraN-like"/>
</dbReference>
<dbReference type="Proteomes" id="UP000001227">
    <property type="component" value="Chromosome"/>
</dbReference>
<dbReference type="RefSeq" id="WP_012472857.1">
    <property type="nucleotide sequence ID" value="NC_010830.1"/>
</dbReference>
<dbReference type="STRING" id="452471.Aasi_0701"/>
<dbReference type="KEGG" id="aas:Aasi_0701"/>
<dbReference type="EMBL" id="CP001102">
    <property type="protein sequence ID" value="ACE06090.1"/>
    <property type="molecule type" value="Genomic_DNA"/>
</dbReference>
<accession>B3ES88</accession>
<dbReference type="GO" id="GO:0003676">
    <property type="term" value="F:nucleic acid binding"/>
    <property type="evidence" value="ECO:0007669"/>
    <property type="project" value="InterPro"/>
</dbReference>
<dbReference type="NCBIfam" id="NF009150">
    <property type="entry name" value="PRK12497.1-3"/>
    <property type="match status" value="1"/>
</dbReference>
<proteinExistence type="inferred from homology"/>
<dbReference type="PANTHER" id="PTHR34039">
    <property type="entry name" value="UPF0102 PROTEIN YRAN"/>
    <property type="match status" value="1"/>
</dbReference>
<reference evidence="3 4" key="1">
    <citation type="journal article" date="2010" name="J. Bacteriol.">
        <title>The genome of the amoeba symbiont 'Candidatus Amoebophilus asiaticus' reveals common mechanisms for host cell interaction among amoeba-associated bacteria.</title>
        <authorList>
            <person name="Schmitz-Esser S."/>
            <person name="Tischler P."/>
            <person name="Arnold R."/>
            <person name="Montanaro J."/>
            <person name="Wagner M."/>
            <person name="Rattei T."/>
            <person name="Horn M."/>
        </authorList>
    </citation>
    <scope>NUCLEOTIDE SEQUENCE [LARGE SCALE GENOMIC DNA]</scope>
    <source>
        <strain evidence="3 4">5a2</strain>
    </source>
</reference>
<dbReference type="HOGENOM" id="CLU_115353_2_1_10"/>
<organism evidence="3 4">
    <name type="scientific">Amoebophilus asiaticus (strain 5a2)</name>
    <dbReference type="NCBI Taxonomy" id="452471"/>
    <lineage>
        <taxon>Bacteria</taxon>
        <taxon>Pseudomonadati</taxon>
        <taxon>Bacteroidota</taxon>
        <taxon>Cytophagia</taxon>
        <taxon>Cytophagales</taxon>
        <taxon>Amoebophilaceae</taxon>
        <taxon>Candidatus Amoebophilus</taxon>
    </lineage>
</organism>
<comment type="similarity">
    <text evidence="1 2">Belongs to the UPF0102 family.</text>
</comment>
<dbReference type="eggNOG" id="COG0792">
    <property type="taxonomic scope" value="Bacteria"/>
</dbReference>
<keyword evidence="4" id="KW-1185">Reference proteome</keyword>
<protein>
    <recommendedName>
        <fullName evidence="2">UPF0102 protein Aasi_0701</fullName>
    </recommendedName>
</protein>
<evidence type="ECO:0000256" key="2">
    <source>
        <dbReference type="HAMAP-Rule" id="MF_00048"/>
    </source>
</evidence>
<evidence type="ECO:0000313" key="4">
    <source>
        <dbReference type="Proteomes" id="UP000001227"/>
    </source>
</evidence>
<dbReference type="Pfam" id="PF02021">
    <property type="entry name" value="UPF0102"/>
    <property type="match status" value="1"/>
</dbReference>
<dbReference type="InterPro" id="IPR011335">
    <property type="entry name" value="Restrct_endonuc-II-like"/>
</dbReference>
<name>B3ES88_AMOA5</name>
<dbReference type="Gene3D" id="3.40.1350.10">
    <property type="match status" value="1"/>
</dbReference>
<dbReference type="PANTHER" id="PTHR34039:SF1">
    <property type="entry name" value="UPF0102 PROTEIN YRAN"/>
    <property type="match status" value="1"/>
</dbReference>
<dbReference type="SUPFAM" id="SSF52980">
    <property type="entry name" value="Restriction endonuclease-like"/>
    <property type="match status" value="1"/>
</dbReference>
<dbReference type="InterPro" id="IPR011856">
    <property type="entry name" value="tRNA_endonuc-like_dom_sf"/>
</dbReference>
<gene>
    <name evidence="3" type="ordered locus">Aasi_0701</name>
</gene>